<feature type="active site" evidence="9">
    <location>
        <position position="125"/>
    </location>
</feature>
<evidence type="ECO:0000256" key="3">
    <source>
        <dbReference type="ARBA" id="ARBA00022670"/>
    </source>
</evidence>
<comment type="pathway">
    <text evidence="9">Protein modification; lipoprotein biosynthesis (signal peptide cleavage).</text>
</comment>
<evidence type="ECO:0000256" key="6">
    <source>
        <dbReference type="ARBA" id="ARBA00022801"/>
    </source>
</evidence>
<dbReference type="NCBIfam" id="TIGR00077">
    <property type="entry name" value="lspA"/>
    <property type="match status" value="1"/>
</dbReference>
<dbReference type="EC" id="3.4.23.36" evidence="9"/>
<evidence type="ECO:0000313" key="13">
    <source>
        <dbReference type="Proteomes" id="UP000830167"/>
    </source>
</evidence>
<evidence type="ECO:0000256" key="5">
    <source>
        <dbReference type="ARBA" id="ARBA00022750"/>
    </source>
</evidence>
<keyword evidence="13" id="KW-1185">Reference proteome</keyword>
<comment type="subcellular location">
    <subcellularLocation>
        <location evidence="9">Cell membrane</location>
        <topology evidence="9">Multi-pass membrane protein</topology>
    </subcellularLocation>
</comment>
<gene>
    <name evidence="9 12" type="primary">lspA</name>
    <name evidence="12" type="ORF">LSG31_14795</name>
</gene>
<comment type="similarity">
    <text evidence="1 9 11">Belongs to the peptidase A8 family.</text>
</comment>
<feature type="transmembrane region" description="Helical" evidence="9">
    <location>
        <begin position="57"/>
        <end position="74"/>
    </location>
</feature>
<organism evidence="12 13">
    <name type="scientific">Fodinisporobacter ferrooxydans</name>
    <dbReference type="NCBI Taxonomy" id="2901836"/>
    <lineage>
        <taxon>Bacteria</taxon>
        <taxon>Bacillati</taxon>
        <taxon>Bacillota</taxon>
        <taxon>Bacilli</taxon>
        <taxon>Bacillales</taxon>
        <taxon>Alicyclobacillaceae</taxon>
        <taxon>Fodinisporobacter</taxon>
    </lineage>
</organism>
<dbReference type="RefSeq" id="WP_347435859.1">
    <property type="nucleotide sequence ID" value="NZ_CP089291.1"/>
</dbReference>
<evidence type="ECO:0000256" key="9">
    <source>
        <dbReference type="HAMAP-Rule" id="MF_00161"/>
    </source>
</evidence>
<keyword evidence="8 9" id="KW-0472">Membrane</keyword>
<comment type="function">
    <text evidence="9 10">This protein specifically catalyzes the removal of signal peptides from prolipoproteins.</text>
</comment>
<dbReference type="InterPro" id="IPR001872">
    <property type="entry name" value="Peptidase_A8"/>
</dbReference>
<evidence type="ECO:0000256" key="1">
    <source>
        <dbReference type="ARBA" id="ARBA00006139"/>
    </source>
</evidence>
<comment type="caution">
    <text evidence="9">Lacks conserved residue(s) required for the propagation of feature annotation.</text>
</comment>
<dbReference type="EMBL" id="CP089291">
    <property type="protein sequence ID" value="UOF89177.1"/>
    <property type="molecule type" value="Genomic_DNA"/>
</dbReference>
<evidence type="ECO:0000256" key="8">
    <source>
        <dbReference type="ARBA" id="ARBA00023136"/>
    </source>
</evidence>
<accession>A0ABY4CF69</accession>
<dbReference type="PANTHER" id="PTHR33695">
    <property type="entry name" value="LIPOPROTEIN SIGNAL PEPTIDASE"/>
    <property type="match status" value="1"/>
</dbReference>
<evidence type="ECO:0000256" key="4">
    <source>
        <dbReference type="ARBA" id="ARBA00022692"/>
    </source>
</evidence>
<feature type="transmembrane region" description="Helical" evidence="9">
    <location>
        <begin position="86"/>
        <end position="107"/>
    </location>
</feature>
<keyword evidence="2 9" id="KW-1003">Cell membrane</keyword>
<keyword evidence="7 9" id="KW-1133">Transmembrane helix</keyword>
<keyword evidence="5 9" id="KW-0064">Aspartyl protease</keyword>
<protein>
    <recommendedName>
        <fullName evidence="9">Lipoprotein signal peptidase</fullName>
        <ecNumber evidence="9">3.4.23.36</ecNumber>
    </recommendedName>
    <alternativeName>
        <fullName evidence="9">Prolipoprotein signal peptidase</fullName>
    </alternativeName>
    <alternativeName>
        <fullName evidence="9">Signal peptidase II</fullName>
        <shortName evidence="9">SPase II</shortName>
    </alternativeName>
</protein>
<dbReference type="GO" id="GO:0004190">
    <property type="term" value="F:aspartic-type endopeptidase activity"/>
    <property type="evidence" value="ECO:0007669"/>
    <property type="project" value="UniProtKB-EC"/>
</dbReference>
<comment type="catalytic activity">
    <reaction evidence="9 10">
        <text>Release of signal peptides from bacterial membrane prolipoproteins. Hydrolyzes -Xaa-Yaa-Zaa-|-(S,diacylglyceryl)Cys-, in which Xaa is hydrophobic (preferably Leu), and Yaa (Ala or Ser) and Zaa (Gly or Ala) have small, neutral side chains.</text>
        <dbReference type="EC" id="3.4.23.36"/>
    </reaction>
</comment>
<evidence type="ECO:0000256" key="11">
    <source>
        <dbReference type="RuleBase" id="RU004181"/>
    </source>
</evidence>
<dbReference type="PROSITE" id="PS00855">
    <property type="entry name" value="SPASE_II"/>
    <property type="match status" value="1"/>
</dbReference>
<dbReference type="PANTHER" id="PTHR33695:SF1">
    <property type="entry name" value="LIPOPROTEIN SIGNAL PEPTIDASE"/>
    <property type="match status" value="1"/>
</dbReference>
<keyword evidence="6 9" id="KW-0378">Hydrolase</keyword>
<dbReference type="Proteomes" id="UP000830167">
    <property type="component" value="Chromosome"/>
</dbReference>
<reference evidence="12" key="1">
    <citation type="submission" date="2021-12" db="EMBL/GenBank/DDBJ databases">
        <title>Alicyclobacillaceae gen. nov., sp. nov., isolated from chalcocite enrichment system.</title>
        <authorList>
            <person name="Jiang Z."/>
        </authorList>
    </citation>
    <scope>NUCLEOTIDE SEQUENCE</scope>
    <source>
        <strain evidence="12">MYW30-H2</strain>
    </source>
</reference>
<dbReference type="Pfam" id="PF01252">
    <property type="entry name" value="Peptidase_A8"/>
    <property type="match status" value="1"/>
</dbReference>
<dbReference type="HAMAP" id="MF_00161">
    <property type="entry name" value="LspA"/>
    <property type="match status" value="1"/>
</dbReference>
<keyword evidence="3 9" id="KW-0645">Protease</keyword>
<evidence type="ECO:0000256" key="2">
    <source>
        <dbReference type="ARBA" id="ARBA00022475"/>
    </source>
</evidence>
<keyword evidence="4 9" id="KW-0812">Transmembrane</keyword>
<sequence>MFVYIIAIVVIAIDQWLKFLVKFHMQEGQTIPILEPFVSITSIRNPGAAFGMLQNQTWLFILIACAVIVAGIVFERRTSHENRTLLRLAIGLLVGGAIGNLVDRILYKTVVDYVNVQIFVFNFADAAITFAVIFFLIDALFRDGKQTSNSQSTAKDEVDDV</sequence>
<name>A0ABY4CF69_9BACL</name>
<feature type="transmembrane region" description="Helical" evidence="9">
    <location>
        <begin position="119"/>
        <end position="141"/>
    </location>
</feature>
<feature type="active site" evidence="9">
    <location>
        <position position="112"/>
    </location>
</feature>
<proteinExistence type="inferred from homology"/>
<dbReference type="PRINTS" id="PR00781">
    <property type="entry name" value="LIPOSIGPTASE"/>
</dbReference>
<evidence type="ECO:0000313" key="12">
    <source>
        <dbReference type="EMBL" id="UOF89177.1"/>
    </source>
</evidence>
<evidence type="ECO:0000256" key="7">
    <source>
        <dbReference type="ARBA" id="ARBA00022989"/>
    </source>
</evidence>
<evidence type="ECO:0000256" key="10">
    <source>
        <dbReference type="RuleBase" id="RU000594"/>
    </source>
</evidence>